<dbReference type="Gene3D" id="1.10.287.1260">
    <property type="match status" value="1"/>
</dbReference>
<sequence length="289" mass="33650">MNSILTYINGNDLVIKVFWTIIAFIAIMLSIKIINHIIYNNIDDNNKYYLVRKRVYYFFSSIFVVVCIFLWSNSGTSLTTYLGLVSAGIAIALKNLFSNIAAWVFIIIKKPFKVSDRISINNQKGDVIDIRMFQFSLMEVSSFENGEQSTGRIAIIPNHYIFSHSLINYNKGFKYIWSEIKVLITFESDWEKAKTILTDVSNKHSLHLSDEASRSVDEAKKNYMIHYNNLTPIVYTDVKESGIQLTMRYLCPPRQMRNTVNDIWEDILRIFRDEEDIQLAYPTTRVTRD</sequence>
<evidence type="ECO:0000256" key="3">
    <source>
        <dbReference type="ARBA" id="ARBA00022692"/>
    </source>
</evidence>
<keyword evidence="4 6" id="KW-1133">Transmembrane helix</keyword>
<keyword evidence="9" id="KW-1185">Reference proteome</keyword>
<dbReference type="PANTHER" id="PTHR30566:SF5">
    <property type="entry name" value="MECHANOSENSITIVE ION CHANNEL PROTEIN 1, MITOCHONDRIAL-RELATED"/>
    <property type="match status" value="1"/>
</dbReference>
<feature type="transmembrane region" description="Helical" evidence="6">
    <location>
        <begin position="84"/>
        <end position="108"/>
    </location>
</feature>
<proteinExistence type="predicted"/>
<evidence type="ECO:0000259" key="7">
    <source>
        <dbReference type="Pfam" id="PF00924"/>
    </source>
</evidence>
<dbReference type="RefSeq" id="WP_277733549.1">
    <property type="nucleotide sequence ID" value="NZ_CP120733.1"/>
</dbReference>
<reference evidence="8 9" key="1">
    <citation type="submission" date="2023-03" db="EMBL/GenBank/DDBJ databases">
        <title>Complete genome sequence of Tepidibacter sp. SWIR-1, isolated from a deep-sea hydrothermal vent.</title>
        <authorList>
            <person name="Li X."/>
        </authorList>
    </citation>
    <scope>NUCLEOTIDE SEQUENCE [LARGE SCALE GENOMIC DNA]</scope>
    <source>
        <strain evidence="8 9">SWIR-1</strain>
    </source>
</reference>
<dbReference type="Gene3D" id="3.30.70.100">
    <property type="match status" value="1"/>
</dbReference>
<dbReference type="EMBL" id="CP120733">
    <property type="protein sequence ID" value="WFD11474.1"/>
    <property type="molecule type" value="Genomic_DNA"/>
</dbReference>
<feature type="domain" description="Mechanosensitive ion channel MscS" evidence="7">
    <location>
        <begin position="95"/>
        <end position="171"/>
    </location>
</feature>
<dbReference type="InterPro" id="IPR023408">
    <property type="entry name" value="MscS_beta-dom_sf"/>
</dbReference>
<accession>A0ABY8EI38</accession>
<evidence type="ECO:0000256" key="5">
    <source>
        <dbReference type="ARBA" id="ARBA00023136"/>
    </source>
</evidence>
<dbReference type="InterPro" id="IPR010920">
    <property type="entry name" value="LSM_dom_sf"/>
</dbReference>
<comment type="subcellular location">
    <subcellularLocation>
        <location evidence="1">Cell membrane</location>
        <topology evidence="1">Multi-pass membrane protein</topology>
    </subcellularLocation>
</comment>
<keyword evidence="3 6" id="KW-0812">Transmembrane</keyword>
<keyword evidence="2" id="KW-1003">Cell membrane</keyword>
<organism evidence="8 9">
    <name type="scientific">Tepidibacter hydrothermalis</name>
    <dbReference type="NCBI Taxonomy" id="3036126"/>
    <lineage>
        <taxon>Bacteria</taxon>
        <taxon>Bacillati</taxon>
        <taxon>Bacillota</taxon>
        <taxon>Clostridia</taxon>
        <taxon>Peptostreptococcales</taxon>
        <taxon>Peptostreptococcaceae</taxon>
        <taxon>Tepidibacter</taxon>
    </lineage>
</organism>
<name>A0ABY8EI38_9FIRM</name>
<evidence type="ECO:0000256" key="2">
    <source>
        <dbReference type="ARBA" id="ARBA00022475"/>
    </source>
</evidence>
<dbReference type="InterPro" id="IPR006685">
    <property type="entry name" value="MscS_channel_2nd"/>
</dbReference>
<dbReference type="PANTHER" id="PTHR30566">
    <property type="entry name" value="YNAI-RELATED MECHANOSENSITIVE ION CHANNEL"/>
    <property type="match status" value="1"/>
</dbReference>
<evidence type="ECO:0000256" key="6">
    <source>
        <dbReference type="SAM" id="Phobius"/>
    </source>
</evidence>
<dbReference type="InterPro" id="IPR011066">
    <property type="entry name" value="MscS_channel_C_sf"/>
</dbReference>
<dbReference type="SUPFAM" id="SSF50182">
    <property type="entry name" value="Sm-like ribonucleoproteins"/>
    <property type="match status" value="1"/>
</dbReference>
<feature type="transmembrane region" description="Helical" evidence="6">
    <location>
        <begin position="55"/>
        <end position="72"/>
    </location>
</feature>
<keyword evidence="5 6" id="KW-0472">Membrane</keyword>
<gene>
    <name evidence="8" type="ORF">P4S50_05200</name>
</gene>
<protein>
    <submittedName>
        <fullName evidence="8">Mechanosensitive ion channel</fullName>
    </submittedName>
</protein>
<dbReference type="SUPFAM" id="SSF82689">
    <property type="entry name" value="Mechanosensitive channel protein MscS (YggB), C-terminal domain"/>
    <property type="match status" value="1"/>
</dbReference>
<evidence type="ECO:0000256" key="1">
    <source>
        <dbReference type="ARBA" id="ARBA00004651"/>
    </source>
</evidence>
<dbReference type="Gene3D" id="2.30.30.60">
    <property type="match status" value="1"/>
</dbReference>
<evidence type="ECO:0000256" key="4">
    <source>
        <dbReference type="ARBA" id="ARBA00022989"/>
    </source>
</evidence>
<feature type="transmembrane region" description="Helical" evidence="6">
    <location>
        <begin position="13"/>
        <end position="34"/>
    </location>
</feature>
<dbReference type="Proteomes" id="UP001222800">
    <property type="component" value="Chromosome"/>
</dbReference>
<dbReference type="Pfam" id="PF00924">
    <property type="entry name" value="MS_channel_2nd"/>
    <property type="match status" value="1"/>
</dbReference>
<evidence type="ECO:0000313" key="8">
    <source>
        <dbReference type="EMBL" id="WFD11474.1"/>
    </source>
</evidence>
<evidence type="ECO:0000313" key="9">
    <source>
        <dbReference type="Proteomes" id="UP001222800"/>
    </source>
</evidence>